<feature type="transmembrane region" description="Helical" evidence="1">
    <location>
        <begin position="77"/>
        <end position="98"/>
    </location>
</feature>
<evidence type="ECO:0000313" key="2">
    <source>
        <dbReference type="EMBL" id="UUI01203.1"/>
    </source>
</evidence>
<protein>
    <recommendedName>
        <fullName evidence="4">ABC transporter permease</fullName>
    </recommendedName>
</protein>
<name>A0ABY5JLP4_9BACI</name>
<feature type="transmembrane region" description="Helical" evidence="1">
    <location>
        <begin position="119"/>
        <end position="143"/>
    </location>
</feature>
<keyword evidence="3" id="KW-1185">Reference proteome</keyword>
<evidence type="ECO:0000256" key="1">
    <source>
        <dbReference type="SAM" id="Phobius"/>
    </source>
</evidence>
<dbReference type="RefSeq" id="WP_256706635.1">
    <property type="nucleotide sequence ID" value="NZ_CP101914.1"/>
</dbReference>
<keyword evidence="1" id="KW-1133">Transmembrane helix</keyword>
<evidence type="ECO:0008006" key="4">
    <source>
        <dbReference type="Google" id="ProtNLM"/>
    </source>
</evidence>
<keyword evidence="1" id="KW-0812">Transmembrane</keyword>
<keyword evidence="1" id="KW-0472">Membrane</keyword>
<proteinExistence type="predicted"/>
<feature type="transmembrane region" description="Helical" evidence="1">
    <location>
        <begin position="158"/>
        <end position="180"/>
    </location>
</feature>
<evidence type="ECO:0000313" key="3">
    <source>
        <dbReference type="Proteomes" id="UP001059773"/>
    </source>
</evidence>
<reference evidence="2" key="1">
    <citation type="submission" date="2022-07" db="EMBL/GenBank/DDBJ databases">
        <title>FELIX.</title>
        <authorList>
            <person name="Wan K.H."/>
            <person name="Park S."/>
            <person name="Lawrence Q."/>
            <person name="Eichenberger J.P."/>
            <person name="Booth B.W."/>
            <person name="Piaggio A.J."/>
            <person name="Chandler J.C."/>
            <person name="Franklin A.B."/>
            <person name="Celniker S.E."/>
        </authorList>
    </citation>
    <scope>NUCLEOTIDE SEQUENCE</scope>
    <source>
        <strain evidence="2">QA-1986 374</strain>
    </source>
</reference>
<accession>A0ABY5JLP4</accession>
<feature type="transmembrane region" description="Helical" evidence="1">
    <location>
        <begin position="187"/>
        <end position="209"/>
    </location>
</feature>
<dbReference type="Proteomes" id="UP001059773">
    <property type="component" value="Chromosome"/>
</dbReference>
<feature type="transmembrane region" description="Helical" evidence="1">
    <location>
        <begin position="243"/>
        <end position="264"/>
    </location>
</feature>
<dbReference type="EMBL" id="CP101914">
    <property type="protein sequence ID" value="UUI01203.1"/>
    <property type="molecule type" value="Genomic_DNA"/>
</dbReference>
<sequence length="270" mass="29658">MMNMMATIRSEFTKIITLRSVWMITLILLAVGLFFQYQSAVGFLESLKTLDENGMHWEYNRPVDAELDFYSTVGTAIFNPGILFPLLGAIIAGAEFRTGQLGVSFLAVPSRTKMVTSKIIATTLYTLGIGIVYAVMSLVAGYFMMKDWQPDLLWSPEVFIKILGGIFFLVAITLITLGFTLITRRTLLGILIMGGFIGSTMSQAIASFAPAVDAWTPISAARNLLLQEAQLPDIGPPFSSSNLMGGVVLMLWLISVLILSLSLLKRRDAR</sequence>
<organism evidence="2 3">
    <name type="scientific">Oceanobacillus jeddahense</name>
    <dbReference type="NCBI Taxonomy" id="1462527"/>
    <lineage>
        <taxon>Bacteria</taxon>
        <taxon>Bacillati</taxon>
        <taxon>Bacillota</taxon>
        <taxon>Bacilli</taxon>
        <taxon>Bacillales</taxon>
        <taxon>Bacillaceae</taxon>
        <taxon>Oceanobacillus</taxon>
    </lineage>
</organism>
<gene>
    <name evidence="2" type="ORF">NP439_14160</name>
</gene>